<dbReference type="EMBL" id="JACAZI010000003">
    <property type="protein sequence ID" value="KAF7365158.1"/>
    <property type="molecule type" value="Genomic_DNA"/>
</dbReference>
<sequence>MALLTWVTLGLYALSCKAGTTIWSGSFNAYPTVATFDVWSWSNEVGEYQWYIHGSQNTSHYLALSPSFKNPADTSETNGLKLTIDTTSSWNGQPFERSELIPQTTQNLGTGNLFYHFSISHPSTNLPDSTVEHQICFFESHFTEVLYNVQEVPYWDAPFDAGTWFNFAYDIDFTAGTVGLWASTGNPNPLVKVVQNVAAATSTNSEDWHLGVLRVVNSGTPEDWYYSGVYIENGPITTSVGSGTGKQLKMFPVIDHHLNQHFVYEFYHDHVVDDNRSRTNADTVWTMWRNRIYWTYRLPVSIHMQVDKPALLLPMPVTFKSDIT</sequence>
<feature type="domain" description="Glycoside hydrolase 131 catalytic N-terminal" evidence="2">
    <location>
        <begin position="22"/>
        <end position="234"/>
    </location>
</feature>
<dbReference type="Gene3D" id="2.60.120.1160">
    <property type="match status" value="1"/>
</dbReference>
<dbReference type="InterPro" id="IPR041524">
    <property type="entry name" value="GH131_N"/>
</dbReference>
<reference evidence="3" key="1">
    <citation type="submission" date="2020-05" db="EMBL/GenBank/DDBJ databases">
        <title>Mycena genomes resolve the evolution of fungal bioluminescence.</title>
        <authorList>
            <person name="Tsai I.J."/>
        </authorList>
    </citation>
    <scope>NUCLEOTIDE SEQUENCE</scope>
    <source>
        <strain evidence="3">CCC161011</strain>
    </source>
</reference>
<organism evidence="3 4">
    <name type="scientific">Mycena venus</name>
    <dbReference type="NCBI Taxonomy" id="2733690"/>
    <lineage>
        <taxon>Eukaryota</taxon>
        <taxon>Fungi</taxon>
        <taxon>Dikarya</taxon>
        <taxon>Basidiomycota</taxon>
        <taxon>Agaricomycotina</taxon>
        <taxon>Agaricomycetes</taxon>
        <taxon>Agaricomycetidae</taxon>
        <taxon>Agaricales</taxon>
        <taxon>Marasmiineae</taxon>
        <taxon>Mycenaceae</taxon>
        <taxon>Mycena</taxon>
    </lineage>
</organism>
<dbReference type="Pfam" id="PF18271">
    <property type="entry name" value="GH131_N"/>
    <property type="match status" value="1"/>
</dbReference>
<dbReference type="OrthoDB" id="120072at2759"/>
<evidence type="ECO:0000313" key="4">
    <source>
        <dbReference type="Proteomes" id="UP000620124"/>
    </source>
</evidence>
<accession>A0A8H7DAQ9</accession>
<name>A0A8H7DAQ9_9AGAR</name>
<protein>
    <submittedName>
        <fullName evidence="3">Carbohydrate-binding module family 1 protein</fullName>
    </submittedName>
</protein>
<dbReference type="Proteomes" id="UP000620124">
    <property type="component" value="Unassembled WGS sequence"/>
</dbReference>
<gene>
    <name evidence="3" type="ORF">MVEN_00387300</name>
</gene>
<feature type="signal peptide" evidence="1">
    <location>
        <begin position="1"/>
        <end position="18"/>
    </location>
</feature>
<proteinExistence type="predicted"/>
<evidence type="ECO:0000259" key="2">
    <source>
        <dbReference type="Pfam" id="PF18271"/>
    </source>
</evidence>
<evidence type="ECO:0000313" key="3">
    <source>
        <dbReference type="EMBL" id="KAF7365158.1"/>
    </source>
</evidence>
<dbReference type="PANTHER" id="PTHR34612:SF6">
    <property type="entry name" value="GLYCOSIDE HYDROLASE 131 CATALYTIC N-TERMINAL DOMAIN-CONTAINING PROTEIN"/>
    <property type="match status" value="1"/>
</dbReference>
<keyword evidence="1" id="KW-0732">Signal</keyword>
<keyword evidence="4" id="KW-1185">Reference proteome</keyword>
<dbReference type="PANTHER" id="PTHR34612">
    <property type="entry name" value="GH131_N DOMAIN-CONTAINING PROTEIN"/>
    <property type="match status" value="1"/>
</dbReference>
<comment type="caution">
    <text evidence="3">The sequence shown here is derived from an EMBL/GenBank/DDBJ whole genome shotgun (WGS) entry which is preliminary data.</text>
</comment>
<dbReference type="AlphaFoldDB" id="A0A8H7DAQ9"/>
<feature type="chain" id="PRO_5033987531" evidence="1">
    <location>
        <begin position="19"/>
        <end position="324"/>
    </location>
</feature>
<evidence type="ECO:0000256" key="1">
    <source>
        <dbReference type="SAM" id="SignalP"/>
    </source>
</evidence>